<keyword evidence="2" id="KW-1185">Reference proteome</keyword>
<dbReference type="Proteomes" id="UP000501570">
    <property type="component" value="Chromosome"/>
</dbReference>
<dbReference type="EMBL" id="CP050995">
    <property type="protein sequence ID" value="QIY92216.1"/>
    <property type="molecule type" value="Genomic_DNA"/>
</dbReference>
<name>A0ABX6KVM8_CHRGL</name>
<gene>
    <name evidence="1" type="ORF">FOB44_16790</name>
</gene>
<organism evidence="1 2">
    <name type="scientific">Chryseobacterium gallinarum</name>
    <dbReference type="NCBI Taxonomy" id="1324352"/>
    <lineage>
        <taxon>Bacteria</taxon>
        <taxon>Pseudomonadati</taxon>
        <taxon>Bacteroidota</taxon>
        <taxon>Flavobacteriia</taxon>
        <taxon>Flavobacteriales</taxon>
        <taxon>Weeksellaceae</taxon>
        <taxon>Chryseobacterium group</taxon>
        <taxon>Chryseobacterium</taxon>
    </lineage>
</organism>
<reference evidence="1 2" key="1">
    <citation type="submission" date="2019-09" db="EMBL/GenBank/DDBJ databases">
        <title>FDA dAtabase for Regulatory Grade micrObial Sequences (FDA-ARGOS): Supporting development and validation of Infectious Disease Dx tests.</title>
        <authorList>
            <person name="Sciortino C."/>
            <person name="Tallon L."/>
            <person name="Sadzewicz L."/>
            <person name="Vavikolanu K."/>
            <person name="Mehta A."/>
            <person name="Aluvathingal J."/>
            <person name="Nadendla S."/>
            <person name="Nandy P."/>
            <person name="Geyer C."/>
            <person name="Yan Y."/>
            <person name="Sichtig H."/>
        </authorList>
    </citation>
    <scope>NUCLEOTIDE SEQUENCE [LARGE SCALE GENOMIC DNA]</scope>
    <source>
        <strain evidence="1 2">FDAARGOS_636</strain>
    </source>
</reference>
<sequence>MGNTVEKENFLKENNIKSHKTLVRVNSDNYNNSGGYYGSSNGWIGRVVLDGYVSSSIEKIKVSFGDGDSWEYYPCELQILSIEDLELI</sequence>
<evidence type="ECO:0000313" key="2">
    <source>
        <dbReference type="Proteomes" id="UP000501570"/>
    </source>
</evidence>
<accession>A0ABX6KVM8</accession>
<dbReference type="RefSeq" id="WP_168239224.1">
    <property type="nucleotide sequence ID" value="NZ_CP050995.1"/>
</dbReference>
<evidence type="ECO:0000313" key="1">
    <source>
        <dbReference type="EMBL" id="QIY92216.1"/>
    </source>
</evidence>
<protein>
    <submittedName>
        <fullName evidence="1">Uncharacterized protein</fullName>
    </submittedName>
</protein>
<proteinExistence type="predicted"/>